<keyword evidence="3" id="KW-1185">Reference proteome</keyword>
<sequence>MGSPLEKPEGINWNAASVELPEVPMIQPGQDAMSMTIAGVLPTMAASLTANVATLQAKENMFSGKLVAAESAYTNADDQGGQAVGQLTGMLGQLGQMSQMAGQGGQQASGLTGQFGQLMQPLMKAFEGMKPEGGGSPAAGQPAQPQGAGTPGAGAPQ</sequence>
<accession>A0ABT8UIB2</accession>
<evidence type="ECO:0008006" key="4">
    <source>
        <dbReference type="Google" id="ProtNLM"/>
    </source>
</evidence>
<proteinExistence type="predicted"/>
<evidence type="ECO:0000313" key="2">
    <source>
        <dbReference type="EMBL" id="MDO3637531.1"/>
    </source>
</evidence>
<feature type="compositionally biased region" description="Low complexity" evidence="1">
    <location>
        <begin position="138"/>
        <end position="157"/>
    </location>
</feature>
<evidence type="ECO:0000313" key="3">
    <source>
        <dbReference type="Proteomes" id="UP001168823"/>
    </source>
</evidence>
<protein>
    <recommendedName>
        <fullName evidence="4">PE family protein</fullName>
    </recommendedName>
</protein>
<gene>
    <name evidence="2" type="ORF">Q2100_17445</name>
</gene>
<dbReference type="EMBL" id="JAUMSQ010000134">
    <property type="protein sequence ID" value="MDO3637531.1"/>
    <property type="molecule type" value="Genomic_DNA"/>
</dbReference>
<dbReference type="Proteomes" id="UP001168823">
    <property type="component" value="Unassembled WGS sequence"/>
</dbReference>
<feature type="non-terminal residue" evidence="2">
    <location>
        <position position="157"/>
    </location>
</feature>
<evidence type="ECO:0000256" key="1">
    <source>
        <dbReference type="SAM" id="MobiDB-lite"/>
    </source>
</evidence>
<comment type="caution">
    <text evidence="2">The sequence shown here is derived from an EMBL/GenBank/DDBJ whole genome shotgun (WGS) entry which is preliminary data.</text>
</comment>
<organism evidence="2 3">
    <name type="scientific">Mycolicibacterium arseniciresistens</name>
    <dbReference type="NCBI Taxonomy" id="3062257"/>
    <lineage>
        <taxon>Bacteria</taxon>
        <taxon>Bacillati</taxon>
        <taxon>Actinomycetota</taxon>
        <taxon>Actinomycetes</taxon>
        <taxon>Mycobacteriales</taxon>
        <taxon>Mycobacteriaceae</taxon>
        <taxon>Mycolicibacterium</taxon>
    </lineage>
</organism>
<reference evidence="2" key="1">
    <citation type="submission" date="2023-07" db="EMBL/GenBank/DDBJ databases">
        <title>Mycolicibacterium sp. nov., a novel bacterial species.</title>
        <authorList>
            <person name="Cao Y."/>
        </authorList>
    </citation>
    <scope>NUCLEOTIDE SEQUENCE</scope>
    <source>
        <strain evidence="2">KC 300</strain>
    </source>
</reference>
<feature type="region of interest" description="Disordered" evidence="1">
    <location>
        <begin position="127"/>
        <end position="157"/>
    </location>
</feature>
<name>A0ABT8UIB2_9MYCO</name>